<dbReference type="SUPFAM" id="SSF111369">
    <property type="entry name" value="HlyD-like secretion proteins"/>
    <property type="match status" value="1"/>
</dbReference>
<evidence type="ECO:0000259" key="7">
    <source>
        <dbReference type="Pfam" id="PF25967"/>
    </source>
</evidence>
<comment type="caution">
    <text evidence="8">The sequence shown here is derived from an EMBL/GenBank/DDBJ whole genome shotgun (WGS) entry which is preliminary data.</text>
</comment>
<dbReference type="PANTHER" id="PTHR30469:SF15">
    <property type="entry name" value="HLYD FAMILY OF SECRETION PROTEINS"/>
    <property type="match status" value="1"/>
</dbReference>
<dbReference type="InterPro" id="IPR058627">
    <property type="entry name" value="MdtA-like_C"/>
</dbReference>
<feature type="chain" id="PRO_5031223284" evidence="5">
    <location>
        <begin position="25"/>
        <end position="345"/>
    </location>
</feature>
<dbReference type="RefSeq" id="WP_184142810.1">
    <property type="nucleotide sequence ID" value="NZ_JACHIB010000010.1"/>
</dbReference>
<protein>
    <submittedName>
        <fullName evidence="8">RND family efflux transporter MFP subunit</fullName>
    </submittedName>
</protein>
<dbReference type="NCBIfam" id="TIGR01730">
    <property type="entry name" value="RND_mfp"/>
    <property type="match status" value="1"/>
</dbReference>
<reference evidence="8 9" key="1">
    <citation type="submission" date="2020-08" db="EMBL/GenBank/DDBJ databases">
        <title>Genomic Encyclopedia of Type Strains, Phase IV (KMG-IV): sequencing the most valuable type-strain genomes for metagenomic binning, comparative biology and taxonomic classification.</title>
        <authorList>
            <person name="Goeker M."/>
        </authorList>
    </citation>
    <scope>NUCLEOTIDE SEQUENCE [LARGE SCALE GENOMIC DNA]</scope>
    <source>
        <strain evidence="8 9">DSM 12141</strain>
    </source>
</reference>
<evidence type="ECO:0000313" key="8">
    <source>
        <dbReference type="EMBL" id="MBB6083888.1"/>
    </source>
</evidence>
<dbReference type="PANTHER" id="PTHR30469">
    <property type="entry name" value="MULTIDRUG RESISTANCE PROTEIN MDTA"/>
    <property type="match status" value="1"/>
</dbReference>
<dbReference type="Gene3D" id="2.40.420.20">
    <property type="match status" value="1"/>
</dbReference>
<name>A0A7W9TNA2_CASDE</name>
<dbReference type="Proteomes" id="UP000541136">
    <property type="component" value="Unassembled WGS sequence"/>
</dbReference>
<evidence type="ECO:0000256" key="5">
    <source>
        <dbReference type="SAM" id="SignalP"/>
    </source>
</evidence>
<dbReference type="InterPro" id="IPR006143">
    <property type="entry name" value="RND_pump_MFP"/>
</dbReference>
<dbReference type="Gene3D" id="2.40.30.170">
    <property type="match status" value="1"/>
</dbReference>
<evidence type="ECO:0000259" key="6">
    <source>
        <dbReference type="Pfam" id="PF25917"/>
    </source>
</evidence>
<feature type="domain" description="Multidrug resistance protein MdtA-like barrel-sandwich hybrid" evidence="6">
    <location>
        <begin position="55"/>
        <end position="194"/>
    </location>
</feature>
<keyword evidence="5" id="KW-0732">Signal</keyword>
<proteinExistence type="inferred from homology"/>
<sequence>MRSDSSFLAAGLLAGLLLTGPLPAARAGEAPPTAPVLAVESPDRLEIDGVVEAVRQATIAAQVAGAVTAVEVQAGDAVRAGQVLLRLDGADAGQAREAARALAGEARAELALAQAEYARRKALYEQRYVSRAAYDQARARLAAARAQADAREAQARAAEARSGHFTVLAPHDGLLGRLDAHLGDMVMPGQPLAVLFDPGALRIRAEVPQRFIGRLAPRARAAGPADVPAPPEGLPVQVLPARDAASLTGTVRLALPPGARGPAPGTPVRIAFELRDTARTRLWVPTRAIVRRTGVAGVYVLGADGAARLRQVRPGPEAGDATEILAGLDAGERVVLDPGRIRPAE</sequence>
<keyword evidence="3" id="KW-0813">Transport</keyword>
<accession>A0A7W9TNA2</accession>
<dbReference type="GO" id="GO:0015562">
    <property type="term" value="F:efflux transmembrane transporter activity"/>
    <property type="evidence" value="ECO:0007669"/>
    <property type="project" value="TreeGrafter"/>
</dbReference>
<dbReference type="AlphaFoldDB" id="A0A7W9TNA2"/>
<comment type="similarity">
    <text evidence="2">Belongs to the membrane fusion protein (MFP) (TC 8.A.1) family.</text>
</comment>
<evidence type="ECO:0000256" key="2">
    <source>
        <dbReference type="ARBA" id="ARBA00009477"/>
    </source>
</evidence>
<evidence type="ECO:0000256" key="1">
    <source>
        <dbReference type="ARBA" id="ARBA00004196"/>
    </source>
</evidence>
<evidence type="ECO:0000313" key="9">
    <source>
        <dbReference type="Proteomes" id="UP000541136"/>
    </source>
</evidence>
<evidence type="ECO:0000256" key="3">
    <source>
        <dbReference type="ARBA" id="ARBA00022448"/>
    </source>
</evidence>
<feature type="signal peptide" evidence="5">
    <location>
        <begin position="1"/>
        <end position="24"/>
    </location>
</feature>
<feature type="coiled-coil region" evidence="4">
    <location>
        <begin position="96"/>
        <end position="163"/>
    </location>
</feature>
<evidence type="ECO:0000256" key="4">
    <source>
        <dbReference type="SAM" id="Coils"/>
    </source>
</evidence>
<dbReference type="GO" id="GO:1990281">
    <property type="term" value="C:efflux pump complex"/>
    <property type="evidence" value="ECO:0007669"/>
    <property type="project" value="TreeGrafter"/>
</dbReference>
<dbReference type="InterPro" id="IPR058625">
    <property type="entry name" value="MdtA-like_BSH"/>
</dbReference>
<dbReference type="Pfam" id="PF25917">
    <property type="entry name" value="BSH_RND"/>
    <property type="match status" value="1"/>
</dbReference>
<dbReference type="EMBL" id="JACHIB010000010">
    <property type="protein sequence ID" value="MBB6083888.1"/>
    <property type="molecule type" value="Genomic_DNA"/>
</dbReference>
<feature type="domain" description="Multidrug resistance protein MdtA-like C-terminal permuted SH3" evidence="7">
    <location>
        <begin position="284"/>
        <end position="337"/>
    </location>
</feature>
<dbReference type="Pfam" id="PF25967">
    <property type="entry name" value="RND-MFP_C"/>
    <property type="match status" value="1"/>
</dbReference>
<gene>
    <name evidence="8" type="ORF">HNR28_001933</name>
</gene>
<dbReference type="Gene3D" id="2.40.50.100">
    <property type="match status" value="1"/>
</dbReference>
<organism evidence="8 9">
    <name type="scientific">Castellaniella defragrans</name>
    <name type="common">Alcaligenes defragrans</name>
    <dbReference type="NCBI Taxonomy" id="75697"/>
    <lineage>
        <taxon>Bacteria</taxon>
        <taxon>Pseudomonadati</taxon>
        <taxon>Pseudomonadota</taxon>
        <taxon>Betaproteobacteria</taxon>
        <taxon>Burkholderiales</taxon>
        <taxon>Alcaligenaceae</taxon>
        <taxon>Castellaniella</taxon>
    </lineage>
</organism>
<dbReference type="Gene3D" id="1.10.287.470">
    <property type="entry name" value="Helix hairpin bin"/>
    <property type="match status" value="1"/>
</dbReference>
<comment type="subcellular location">
    <subcellularLocation>
        <location evidence="1">Cell envelope</location>
    </subcellularLocation>
</comment>
<keyword evidence="4" id="KW-0175">Coiled coil</keyword>